<dbReference type="OrthoDB" id="215724at2759"/>
<proteinExistence type="predicted"/>
<protein>
    <recommendedName>
        <fullName evidence="5">Transmembrane protein</fullName>
    </recommendedName>
</protein>
<feature type="compositionally biased region" description="Acidic residues" evidence="1">
    <location>
        <begin position="262"/>
        <end position="282"/>
    </location>
</feature>
<keyword evidence="4" id="KW-1185">Reference proteome</keyword>
<dbReference type="Proteomes" id="UP000019335">
    <property type="component" value="Chromosome 9"/>
</dbReference>
<feature type="region of interest" description="Disordered" evidence="1">
    <location>
        <begin position="260"/>
        <end position="283"/>
    </location>
</feature>
<accession>W7TK38</accession>
<feature type="signal peptide" evidence="2">
    <location>
        <begin position="1"/>
        <end position="31"/>
    </location>
</feature>
<evidence type="ECO:0008006" key="5">
    <source>
        <dbReference type="Google" id="ProtNLM"/>
    </source>
</evidence>
<dbReference type="AlphaFoldDB" id="W7TK38"/>
<feature type="chain" id="PRO_5004903637" description="Transmembrane protein" evidence="2">
    <location>
        <begin position="32"/>
        <end position="420"/>
    </location>
</feature>
<evidence type="ECO:0000313" key="4">
    <source>
        <dbReference type="Proteomes" id="UP000019335"/>
    </source>
</evidence>
<evidence type="ECO:0000256" key="1">
    <source>
        <dbReference type="SAM" id="MobiDB-lite"/>
    </source>
</evidence>
<dbReference type="EMBL" id="AZIL01000650">
    <property type="protein sequence ID" value="EWM26447.1"/>
    <property type="molecule type" value="Genomic_DNA"/>
</dbReference>
<comment type="caution">
    <text evidence="3">The sequence shown here is derived from an EMBL/GenBank/DDBJ whole genome shotgun (WGS) entry which is preliminary data.</text>
</comment>
<organism evidence="3 4">
    <name type="scientific">Nannochloropsis gaditana</name>
    <dbReference type="NCBI Taxonomy" id="72520"/>
    <lineage>
        <taxon>Eukaryota</taxon>
        <taxon>Sar</taxon>
        <taxon>Stramenopiles</taxon>
        <taxon>Ochrophyta</taxon>
        <taxon>Eustigmatophyceae</taxon>
        <taxon>Eustigmatales</taxon>
        <taxon>Monodopsidaceae</taxon>
        <taxon>Nannochloropsis</taxon>
    </lineage>
</organism>
<reference evidence="3 4" key="1">
    <citation type="journal article" date="2014" name="Mol. Plant">
        <title>Chromosome Scale Genome Assembly and Transcriptome Profiling of Nannochloropsis gaditana in Nitrogen Depletion.</title>
        <authorList>
            <person name="Corteggiani Carpinelli E."/>
            <person name="Telatin A."/>
            <person name="Vitulo N."/>
            <person name="Forcato C."/>
            <person name="D'Angelo M."/>
            <person name="Schiavon R."/>
            <person name="Vezzi A."/>
            <person name="Giacometti G.M."/>
            <person name="Morosinotto T."/>
            <person name="Valle G."/>
        </authorList>
    </citation>
    <scope>NUCLEOTIDE SEQUENCE [LARGE SCALE GENOMIC DNA]</scope>
    <source>
        <strain evidence="3 4">B-31</strain>
    </source>
</reference>
<evidence type="ECO:0000256" key="2">
    <source>
        <dbReference type="SAM" id="SignalP"/>
    </source>
</evidence>
<sequence length="420" mass="45161">MSTSAITVPHVMHLPCSILLVLSSLHYTTFAVHSFVGSSFVENSSENEAVLSTVPDLKSLLPSTGCPRGRGCGLRGGLDQLETSYSFSTSPSPTSSIAYSNSRDLPNIHEGSREPVITNFAPSRVNLVSATQKTESESTATLSAALPTATTLPALLDQDSVVSTVYNQSVQLQKKGAKGKDKMCDPTPVDRRVDQLDLEGACVGSWGGFYDRIVSVTFNARTLESQALRISSFCASPCGPLFDRQVREFRNACQEGLMRMEEQEDEEEEEEEEEMEAGEGEEGTWIPVPSEELLIYRMTGFIGTFGCAQDTVSGRLCAELIVRSLSASASANVGTPTGVAWTKIGNGKHRKADREREAAATAQALAKKEKCAYYTSCCFGEMMKTLRLGEQAELVEGLERVCPGAREAANASCSRSAASG</sequence>
<evidence type="ECO:0000313" key="3">
    <source>
        <dbReference type="EMBL" id="EWM26447.1"/>
    </source>
</evidence>
<name>W7TK38_9STRA</name>
<keyword evidence="2" id="KW-0732">Signal</keyword>
<gene>
    <name evidence="3" type="ORF">Naga_100144g4</name>
</gene>